<feature type="compositionally biased region" description="Basic and acidic residues" evidence="3">
    <location>
        <begin position="142"/>
        <end position="156"/>
    </location>
</feature>
<evidence type="ECO:0000256" key="3">
    <source>
        <dbReference type="SAM" id="MobiDB-lite"/>
    </source>
</evidence>
<feature type="compositionally biased region" description="Polar residues" evidence="3">
    <location>
        <begin position="91"/>
        <end position="115"/>
    </location>
</feature>
<accession>A0A2J7QHR9</accession>
<dbReference type="OrthoDB" id="8195430at2759"/>
<feature type="compositionally biased region" description="Polar residues" evidence="3">
    <location>
        <begin position="214"/>
        <end position="227"/>
    </location>
</feature>
<protein>
    <recommendedName>
        <fullName evidence="4">RRM domain-containing protein</fullName>
    </recommendedName>
</protein>
<dbReference type="Pfam" id="PF00076">
    <property type="entry name" value="RRM_1"/>
    <property type="match status" value="1"/>
</dbReference>
<dbReference type="GO" id="GO:0003723">
    <property type="term" value="F:RNA binding"/>
    <property type="evidence" value="ECO:0007669"/>
    <property type="project" value="UniProtKB-UniRule"/>
</dbReference>
<reference evidence="5 6" key="1">
    <citation type="submission" date="2017-12" db="EMBL/GenBank/DDBJ databases">
        <title>Hemimetabolous genomes reveal molecular basis of termite eusociality.</title>
        <authorList>
            <person name="Harrison M.C."/>
            <person name="Jongepier E."/>
            <person name="Robertson H.M."/>
            <person name="Arning N."/>
            <person name="Bitard-Feildel T."/>
            <person name="Chao H."/>
            <person name="Childers C.P."/>
            <person name="Dinh H."/>
            <person name="Doddapaneni H."/>
            <person name="Dugan S."/>
            <person name="Gowin J."/>
            <person name="Greiner C."/>
            <person name="Han Y."/>
            <person name="Hu H."/>
            <person name="Hughes D.S.T."/>
            <person name="Huylmans A.-K."/>
            <person name="Kemena C."/>
            <person name="Kremer L.P.M."/>
            <person name="Lee S.L."/>
            <person name="Lopez-Ezquerra A."/>
            <person name="Mallet L."/>
            <person name="Monroy-Kuhn J.M."/>
            <person name="Moser A."/>
            <person name="Murali S.C."/>
            <person name="Muzny D.M."/>
            <person name="Otani S."/>
            <person name="Piulachs M.-D."/>
            <person name="Poelchau M."/>
            <person name="Qu J."/>
            <person name="Schaub F."/>
            <person name="Wada-Katsumata A."/>
            <person name="Worley K.C."/>
            <person name="Xie Q."/>
            <person name="Ylla G."/>
            <person name="Poulsen M."/>
            <person name="Gibbs R.A."/>
            <person name="Schal C."/>
            <person name="Richards S."/>
            <person name="Belles X."/>
            <person name="Korb J."/>
            <person name="Bornberg-Bauer E."/>
        </authorList>
    </citation>
    <scope>NUCLEOTIDE SEQUENCE [LARGE SCALE GENOMIC DNA]</scope>
    <source>
        <tissue evidence="5">Whole body</tissue>
    </source>
</reference>
<gene>
    <name evidence="5" type="ORF">B7P43_G11870</name>
</gene>
<feature type="compositionally biased region" description="Basic and acidic residues" evidence="3">
    <location>
        <begin position="183"/>
        <end position="213"/>
    </location>
</feature>
<dbReference type="AlphaFoldDB" id="A0A2J7QHR9"/>
<organism evidence="5 6">
    <name type="scientific">Cryptotermes secundus</name>
    <dbReference type="NCBI Taxonomy" id="105785"/>
    <lineage>
        <taxon>Eukaryota</taxon>
        <taxon>Metazoa</taxon>
        <taxon>Ecdysozoa</taxon>
        <taxon>Arthropoda</taxon>
        <taxon>Hexapoda</taxon>
        <taxon>Insecta</taxon>
        <taxon>Pterygota</taxon>
        <taxon>Neoptera</taxon>
        <taxon>Polyneoptera</taxon>
        <taxon>Dictyoptera</taxon>
        <taxon>Blattodea</taxon>
        <taxon>Blattoidea</taxon>
        <taxon>Termitoidae</taxon>
        <taxon>Kalotermitidae</taxon>
        <taxon>Cryptotermitinae</taxon>
        <taxon>Cryptotermes</taxon>
    </lineage>
</organism>
<dbReference type="PROSITE" id="PS50102">
    <property type="entry name" value="RRM"/>
    <property type="match status" value="1"/>
</dbReference>
<sequence length="345" mass="39375">MSTEIHRGADGLFAVCFRNYKAYDENKILEIFGRYGRVVSVRFSGKESTGMVFVRYREYNETRNCLEDLNRRQELNVKLANYRPPLLDGPKQQSGSFRLPMNNNFARNQCSSTYNGPRKKFQQNFMQNDFKKRNFQQKYKNHHTENENCEEPKQNDEQNNIKSEVPEPEEPLNNEEANGSDDINDKGGTKEETTINKANVDHPGNEGDLKNSDSSDQISQENHTSNDVIDDGPPPLVDFEDMPDLVGERPIVYGKDIIISNLPPSVNLHDVMLLTKRLALNPVHISPIETTGIKYNIPFCHLWVKNEYEAEIAVSALQGIRMAGNKLLVARAEKLLNTFKLPVDV</sequence>
<keyword evidence="1 2" id="KW-0694">RNA-binding</keyword>
<dbReference type="Proteomes" id="UP000235965">
    <property type="component" value="Unassembled WGS sequence"/>
</dbReference>
<dbReference type="CDD" id="cd00590">
    <property type="entry name" value="RRM_SF"/>
    <property type="match status" value="1"/>
</dbReference>
<dbReference type="Gene3D" id="3.30.70.330">
    <property type="match status" value="1"/>
</dbReference>
<dbReference type="SUPFAM" id="SSF54928">
    <property type="entry name" value="RNA-binding domain, RBD"/>
    <property type="match status" value="1"/>
</dbReference>
<comment type="caution">
    <text evidence="5">The sequence shown here is derived from an EMBL/GenBank/DDBJ whole genome shotgun (WGS) entry which is preliminary data.</text>
</comment>
<dbReference type="InterPro" id="IPR000504">
    <property type="entry name" value="RRM_dom"/>
</dbReference>
<feature type="region of interest" description="Disordered" evidence="3">
    <location>
        <begin position="140"/>
        <end position="234"/>
    </location>
</feature>
<feature type="region of interest" description="Disordered" evidence="3">
    <location>
        <begin position="86"/>
        <end position="118"/>
    </location>
</feature>
<evidence type="ECO:0000259" key="4">
    <source>
        <dbReference type="PROSITE" id="PS50102"/>
    </source>
</evidence>
<evidence type="ECO:0000256" key="2">
    <source>
        <dbReference type="PROSITE-ProRule" id="PRU00176"/>
    </source>
</evidence>
<keyword evidence="6" id="KW-1185">Reference proteome</keyword>
<evidence type="ECO:0000256" key="1">
    <source>
        <dbReference type="ARBA" id="ARBA00022884"/>
    </source>
</evidence>
<proteinExistence type="predicted"/>
<dbReference type="InterPro" id="IPR012677">
    <property type="entry name" value="Nucleotide-bd_a/b_plait_sf"/>
</dbReference>
<evidence type="ECO:0000313" key="6">
    <source>
        <dbReference type="Proteomes" id="UP000235965"/>
    </source>
</evidence>
<dbReference type="InterPro" id="IPR035979">
    <property type="entry name" value="RBD_domain_sf"/>
</dbReference>
<name>A0A2J7QHR9_9NEOP</name>
<dbReference type="EMBL" id="NEVH01013972">
    <property type="protein sequence ID" value="PNF28122.1"/>
    <property type="molecule type" value="Genomic_DNA"/>
</dbReference>
<feature type="domain" description="RRM" evidence="4">
    <location>
        <begin position="10"/>
        <end position="82"/>
    </location>
</feature>
<evidence type="ECO:0000313" key="5">
    <source>
        <dbReference type="EMBL" id="PNF28122.1"/>
    </source>
</evidence>